<dbReference type="EMBL" id="BSXW01000117">
    <property type="protein sequence ID" value="GMF12447.1"/>
    <property type="molecule type" value="Genomic_DNA"/>
</dbReference>
<evidence type="ECO:0000313" key="2">
    <source>
        <dbReference type="Proteomes" id="UP001165083"/>
    </source>
</evidence>
<evidence type="ECO:0000313" key="1">
    <source>
        <dbReference type="EMBL" id="GMF12447.1"/>
    </source>
</evidence>
<accession>A0A9W6TFX6</accession>
<reference evidence="1" key="1">
    <citation type="submission" date="2023-04" db="EMBL/GenBank/DDBJ databases">
        <title>Phytophthora lilii NBRC 32176.</title>
        <authorList>
            <person name="Ichikawa N."/>
            <person name="Sato H."/>
            <person name="Tonouchi N."/>
        </authorList>
    </citation>
    <scope>NUCLEOTIDE SEQUENCE</scope>
    <source>
        <strain evidence="1">NBRC 32176</strain>
    </source>
</reference>
<keyword evidence="2" id="KW-1185">Reference proteome</keyword>
<dbReference type="AlphaFoldDB" id="A0A9W6TFX6"/>
<sequence length="257" mass="28609">MRGLRGVKIDDATFVWELVEVIKRNNPEKIDKEDELQLFLAKRKKDAVQLLVVPAKDDIGLASNTSTLTSTLIAQMSANEDDLPKHVTLGKRKSAHPIRVAITNLKRVEPFVWNSIDAEGGKAVALTDEQQRERYRAYMEGNIGDVLTKNKLCVYSVETGADFLKIEIPGHDIDLVGSTDMIILSDLASKSSLDFWLLPDLSEVRPSISEAYGNGIRESLEQYYDIASVLGPDVDMSRAVARRIVESIPILKNLNES</sequence>
<proteinExistence type="predicted"/>
<comment type="caution">
    <text evidence="1">The sequence shown here is derived from an EMBL/GenBank/DDBJ whole genome shotgun (WGS) entry which is preliminary data.</text>
</comment>
<organism evidence="1 2">
    <name type="scientific">Phytophthora lilii</name>
    <dbReference type="NCBI Taxonomy" id="2077276"/>
    <lineage>
        <taxon>Eukaryota</taxon>
        <taxon>Sar</taxon>
        <taxon>Stramenopiles</taxon>
        <taxon>Oomycota</taxon>
        <taxon>Peronosporomycetes</taxon>
        <taxon>Peronosporales</taxon>
        <taxon>Peronosporaceae</taxon>
        <taxon>Phytophthora</taxon>
    </lineage>
</organism>
<gene>
    <name evidence="1" type="ORF">Plil01_000305900</name>
</gene>
<protein>
    <submittedName>
        <fullName evidence="1">Unnamed protein product</fullName>
    </submittedName>
</protein>
<dbReference type="Proteomes" id="UP001165083">
    <property type="component" value="Unassembled WGS sequence"/>
</dbReference>
<name>A0A9W6TFX6_9STRA</name>